<dbReference type="WBParaSite" id="HPBE_0001864501-mRNA-1">
    <property type="protein sequence ID" value="HPBE_0001864501-mRNA-1"/>
    <property type="gene ID" value="HPBE_0001864501"/>
</dbReference>
<dbReference type="PROSITE" id="PS50102">
    <property type="entry name" value="RRM"/>
    <property type="match status" value="1"/>
</dbReference>
<sequence length="122" mass="13846">MFGLKLNFKKTEYLTTDVNEFGEVVAIHLVRAGDSGMSRGLCYLCYHDRRSAILAVDNFSGSTVRIFQLLRRTLQVQHVECYSHFDDGDATCPSEDRLKQGAVECAPKPVVRRKISMKCRTK</sequence>
<dbReference type="InterPro" id="IPR051847">
    <property type="entry name" value="RNA_proc/Spliceosome_comp"/>
</dbReference>
<accession>A0A3P8B5B5</accession>
<dbReference type="InterPro" id="IPR035979">
    <property type="entry name" value="RBD_domain_sf"/>
</dbReference>
<evidence type="ECO:0000256" key="1">
    <source>
        <dbReference type="ARBA" id="ARBA00022884"/>
    </source>
</evidence>
<dbReference type="Proteomes" id="UP000050761">
    <property type="component" value="Unassembled WGS sequence"/>
</dbReference>
<dbReference type="EMBL" id="UZAH01030824">
    <property type="protein sequence ID" value="VDP12400.1"/>
    <property type="molecule type" value="Genomic_DNA"/>
</dbReference>
<keyword evidence="1 2" id="KW-0694">RNA-binding</keyword>
<dbReference type="GO" id="GO:0071011">
    <property type="term" value="C:precatalytic spliceosome"/>
    <property type="evidence" value="ECO:0007669"/>
    <property type="project" value="TreeGrafter"/>
</dbReference>
<protein>
    <submittedName>
        <fullName evidence="6">RRM domain-containing protein</fullName>
    </submittedName>
</protein>
<evidence type="ECO:0000259" key="3">
    <source>
        <dbReference type="PROSITE" id="PS50102"/>
    </source>
</evidence>
<dbReference type="InterPro" id="IPR000504">
    <property type="entry name" value="RRM_dom"/>
</dbReference>
<reference evidence="4 5" key="1">
    <citation type="submission" date="2018-11" db="EMBL/GenBank/DDBJ databases">
        <authorList>
            <consortium name="Pathogen Informatics"/>
        </authorList>
    </citation>
    <scope>NUCLEOTIDE SEQUENCE [LARGE SCALE GENOMIC DNA]</scope>
</reference>
<accession>A0A183G9M1</accession>
<dbReference type="PANTHER" id="PTHR45880:SF1">
    <property type="entry name" value="RNA-BINDING MOTIF PROTEIN, X-LINKED 2"/>
    <property type="match status" value="1"/>
</dbReference>
<reference evidence="6" key="2">
    <citation type="submission" date="2019-09" db="UniProtKB">
        <authorList>
            <consortium name="WormBaseParasite"/>
        </authorList>
    </citation>
    <scope>IDENTIFICATION</scope>
</reference>
<evidence type="ECO:0000313" key="6">
    <source>
        <dbReference type="WBParaSite" id="HPBE_0001864501-mRNA-1"/>
    </source>
</evidence>
<evidence type="ECO:0000313" key="5">
    <source>
        <dbReference type="Proteomes" id="UP000050761"/>
    </source>
</evidence>
<dbReference type="GO" id="GO:0000398">
    <property type="term" value="P:mRNA splicing, via spliceosome"/>
    <property type="evidence" value="ECO:0007669"/>
    <property type="project" value="TreeGrafter"/>
</dbReference>
<dbReference type="GO" id="GO:0003723">
    <property type="term" value="F:RNA binding"/>
    <property type="evidence" value="ECO:0007669"/>
    <property type="project" value="UniProtKB-UniRule"/>
</dbReference>
<dbReference type="SUPFAM" id="SSF54928">
    <property type="entry name" value="RNA-binding domain, RBD"/>
    <property type="match status" value="1"/>
</dbReference>
<feature type="domain" description="RRM" evidence="3">
    <location>
        <begin position="1"/>
        <end position="81"/>
    </location>
</feature>
<organism evidence="5 6">
    <name type="scientific">Heligmosomoides polygyrus</name>
    <name type="common">Parasitic roundworm</name>
    <dbReference type="NCBI Taxonomy" id="6339"/>
    <lineage>
        <taxon>Eukaryota</taxon>
        <taxon>Metazoa</taxon>
        <taxon>Ecdysozoa</taxon>
        <taxon>Nematoda</taxon>
        <taxon>Chromadorea</taxon>
        <taxon>Rhabditida</taxon>
        <taxon>Rhabditina</taxon>
        <taxon>Rhabditomorpha</taxon>
        <taxon>Strongyloidea</taxon>
        <taxon>Heligmosomidae</taxon>
        <taxon>Heligmosomoides</taxon>
    </lineage>
</organism>
<dbReference type="OrthoDB" id="2573941at2759"/>
<dbReference type="Gene3D" id="3.30.70.330">
    <property type="match status" value="1"/>
</dbReference>
<dbReference type="PANTHER" id="PTHR45880">
    <property type="entry name" value="RNA-BINDING MOTIF PROTEIN, X-LINKED 2"/>
    <property type="match status" value="1"/>
</dbReference>
<dbReference type="GO" id="GO:0071013">
    <property type="term" value="C:catalytic step 2 spliceosome"/>
    <property type="evidence" value="ECO:0007669"/>
    <property type="project" value="TreeGrafter"/>
</dbReference>
<gene>
    <name evidence="4" type="ORF">HPBE_LOCUS18644</name>
</gene>
<proteinExistence type="predicted"/>
<name>A0A183G9M1_HELPZ</name>
<dbReference type="AlphaFoldDB" id="A0A183G9M1"/>
<dbReference type="InterPro" id="IPR012677">
    <property type="entry name" value="Nucleotide-bd_a/b_plait_sf"/>
</dbReference>
<keyword evidence="5" id="KW-1185">Reference proteome</keyword>
<evidence type="ECO:0000313" key="4">
    <source>
        <dbReference type="EMBL" id="VDP12400.1"/>
    </source>
</evidence>
<dbReference type="Pfam" id="PF00076">
    <property type="entry name" value="RRM_1"/>
    <property type="match status" value="1"/>
</dbReference>
<evidence type="ECO:0000256" key="2">
    <source>
        <dbReference type="PROSITE-ProRule" id="PRU00176"/>
    </source>
</evidence>
<dbReference type="GO" id="GO:0005686">
    <property type="term" value="C:U2 snRNP"/>
    <property type="evidence" value="ECO:0007669"/>
    <property type="project" value="TreeGrafter"/>
</dbReference>